<evidence type="ECO:0000313" key="3">
    <source>
        <dbReference type="EMBL" id="UYQ94748.1"/>
    </source>
</evidence>
<proteinExistence type="predicted"/>
<keyword evidence="4" id="KW-1185">Reference proteome</keyword>
<evidence type="ECO:0000313" key="4">
    <source>
        <dbReference type="Proteomes" id="UP001162741"/>
    </source>
</evidence>
<organism evidence="3 4">
    <name type="scientific">Chitinophaga horti</name>
    <dbReference type="NCBI Taxonomy" id="2920382"/>
    <lineage>
        <taxon>Bacteria</taxon>
        <taxon>Pseudomonadati</taxon>
        <taxon>Bacteroidota</taxon>
        <taxon>Chitinophagia</taxon>
        <taxon>Chitinophagales</taxon>
        <taxon>Chitinophagaceae</taxon>
        <taxon>Chitinophaga</taxon>
    </lineage>
</organism>
<name>A0ABY6J4Z8_9BACT</name>
<gene>
    <name evidence="3" type="ORF">MKQ68_06545</name>
</gene>
<dbReference type="EMBL" id="CP107006">
    <property type="protein sequence ID" value="UYQ94748.1"/>
    <property type="molecule type" value="Genomic_DNA"/>
</dbReference>
<dbReference type="InterPro" id="IPR003346">
    <property type="entry name" value="Transposase_20"/>
</dbReference>
<dbReference type="InterPro" id="IPR002525">
    <property type="entry name" value="Transp_IS110-like_N"/>
</dbReference>
<dbReference type="RefSeq" id="WP_264282594.1">
    <property type="nucleotide sequence ID" value="NZ_CP107006.1"/>
</dbReference>
<sequence length="448" mass="50612">MKKASTAKFPLQLGIIKPNSAGIDVGSMNMMVAYPGADGIQQVQEFDAYTDDLHALADHLQQVGVHYVAMEATGSYWLTVYDVLTTRGFEVTVANPTHYKNVDAQKTDVNDSQWLQQLHAHGLLRSSHIAEEQYRELRAYIHQRNIKQSQKSDTLNRIQKVLTEMNIKVQHIISDIEGVTGMMIIERISTGITDPAALLAGVKINQLKASKEDLERSLVGLYKPYQITLLKNHLADYHYYKSKMLEFEKEITDLLTRLVPPHAGSVAKKEKATKVRKNQYHYNIKEYLHKIVGVDLTEIDGLEENTVLTIISVTGLNMKKWPTAGHFTSWLNLAARPKISGGKVIGYQKRITNNTATQAFRMAAQTMFKNKGQLGQLYRRLSATKGSKKAIKAVARRLAVIFYNMVSKQTKYDPKMVVLDEEKIRERKLARLNREVAKLGGKVVFANN</sequence>
<dbReference type="PANTHER" id="PTHR33055">
    <property type="entry name" value="TRANSPOSASE FOR INSERTION SEQUENCE ELEMENT IS1111A"/>
    <property type="match status" value="1"/>
</dbReference>
<feature type="domain" description="Transposase IS116/IS110/IS902 C-terminal" evidence="2">
    <location>
        <begin position="296"/>
        <end position="374"/>
    </location>
</feature>
<dbReference type="Proteomes" id="UP001162741">
    <property type="component" value="Chromosome"/>
</dbReference>
<evidence type="ECO:0000259" key="1">
    <source>
        <dbReference type="Pfam" id="PF01548"/>
    </source>
</evidence>
<accession>A0ABY6J4Z8</accession>
<dbReference type="Pfam" id="PF02371">
    <property type="entry name" value="Transposase_20"/>
    <property type="match status" value="1"/>
</dbReference>
<dbReference type="NCBIfam" id="NF033542">
    <property type="entry name" value="transpos_IS110"/>
    <property type="match status" value="1"/>
</dbReference>
<reference evidence="3" key="1">
    <citation type="submission" date="2022-10" db="EMBL/GenBank/DDBJ databases">
        <title>Chitinophaga sp. nov., isolated from soil.</title>
        <authorList>
            <person name="Jeon C.O."/>
        </authorList>
    </citation>
    <scope>NUCLEOTIDE SEQUENCE</scope>
    <source>
        <strain evidence="3">R8</strain>
    </source>
</reference>
<dbReference type="InterPro" id="IPR047650">
    <property type="entry name" value="Transpos_IS110"/>
</dbReference>
<protein>
    <submittedName>
        <fullName evidence="3">IS110 family transposase</fullName>
    </submittedName>
</protein>
<evidence type="ECO:0000259" key="2">
    <source>
        <dbReference type="Pfam" id="PF02371"/>
    </source>
</evidence>
<dbReference type="Pfam" id="PF01548">
    <property type="entry name" value="DEDD_Tnp_IS110"/>
    <property type="match status" value="1"/>
</dbReference>
<dbReference type="PANTHER" id="PTHR33055:SF13">
    <property type="entry name" value="TRANSPOSASE"/>
    <property type="match status" value="1"/>
</dbReference>
<feature type="domain" description="Transposase IS110-like N-terminal" evidence="1">
    <location>
        <begin position="21"/>
        <end position="166"/>
    </location>
</feature>